<accession>A0ABV6AEK5</accession>
<dbReference type="PANTHER" id="PTHR37807">
    <property type="entry name" value="OS07G0160300 PROTEIN"/>
    <property type="match status" value="1"/>
</dbReference>
<keyword evidence="2" id="KW-1185">Reference proteome</keyword>
<dbReference type="Gene3D" id="3.40.50.300">
    <property type="entry name" value="P-loop containing nucleotide triphosphate hydrolases"/>
    <property type="match status" value="1"/>
</dbReference>
<dbReference type="InterPro" id="IPR027417">
    <property type="entry name" value="P-loop_NTPase"/>
</dbReference>
<dbReference type="EMBL" id="JBHMAA010000006">
    <property type="protein sequence ID" value="MFB9948118.1"/>
    <property type="molecule type" value="Genomic_DNA"/>
</dbReference>
<sequence length="175" mass="19032">MLVIFGGLPGTGKTTISRQVAGRLQACYLRIDTIEQAIRASGIPGSAPDVGPAGYMIAYRVAADNLRIGGSVVADSVNPLKITRDAFREIAAQAGATCLEVEIVCSDRLEHRRRVEERHPDIEGFRPPTWEEVEARDYEPWDRPHLQIDTAGSSIAQSVEMVLHALQEAATPGMP</sequence>
<protein>
    <submittedName>
        <fullName evidence="1">AAA family ATPase</fullName>
    </submittedName>
</protein>
<dbReference type="SUPFAM" id="SSF52540">
    <property type="entry name" value="P-loop containing nucleoside triphosphate hydrolases"/>
    <property type="match status" value="1"/>
</dbReference>
<evidence type="ECO:0000313" key="1">
    <source>
        <dbReference type="EMBL" id="MFB9948118.1"/>
    </source>
</evidence>
<reference evidence="1 2" key="1">
    <citation type="submission" date="2024-09" db="EMBL/GenBank/DDBJ databases">
        <authorList>
            <person name="Sun Q."/>
            <person name="Mori K."/>
        </authorList>
    </citation>
    <scope>NUCLEOTIDE SEQUENCE [LARGE SCALE GENOMIC DNA]</scope>
    <source>
        <strain evidence="1 2">TBRC 4938</strain>
    </source>
</reference>
<dbReference type="PANTHER" id="PTHR37807:SF3">
    <property type="entry name" value="OS07G0160300 PROTEIN"/>
    <property type="match status" value="1"/>
</dbReference>
<evidence type="ECO:0000313" key="2">
    <source>
        <dbReference type="Proteomes" id="UP001589692"/>
    </source>
</evidence>
<dbReference type="RefSeq" id="WP_377256921.1">
    <property type="nucleotide sequence ID" value="NZ_JBHMAA010000006.1"/>
</dbReference>
<proteinExistence type="predicted"/>
<organism evidence="1 2">
    <name type="scientific">Rhizobium puerariae</name>
    <dbReference type="NCBI Taxonomy" id="1585791"/>
    <lineage>
        <taxon>Bacteria</taxon>
        <taxon>Pseudomonadati</taxon>
        <taxon>Pseudomonadota</taxon>
        <taxon>Alphaproteobacteria</taxon>
        <taxon>Hyphomicrobiales</taxon>
        <taxon>Rhizobiaceae</taxon>
        <taxon>Rhizobium/Agrobacterium group</taxon>
        <taxon>Rhizobium</taxon>
    </lineage>
</organism>
<dbReference type="Proteomes" id="UP001589692">
    <property type="component" value="Unassembled WGS sequence"/>
</dbReference>
<name>A0ABV6AEK5_9HYPH</name>
<gene>
    <name evidence="1" type="ORF">ACFFP0_04620</name>
</gene>
<comment type="caution">
    <text evidence="1">The sequence shown here is derived from an EMBL/GenBank/DDBJ whole genome shotgun (WGS) entry which is preliminary data.</text>
</comment>
<dbReference type="Pfam" id="PF13671">
    <property type="entry name" value="AAA_33"/>
    <property type="match status" value="1"/>
</dbReference>